<dbReference type="RefSeq" id="WP_189104512.1">
    <property type="nucleotide sequence ID" value="NZ_CP115167.1"/>
</dbReference>
<geneLocation type="plasmid" evidence="1 2">
    <name>pDATS02</name>
</geneLocation>
<keyword evidence="2" id="KW-1185">Reference proteome</keyword>
<evidence type="ECO:0000313" key="2">
    <source>
        <dbReference type="Proteomes" id="UP001217044"/>
    </source>
</evidence>
<dbReference type="EMBL" id="CP115167">
    <property type="protein sequence ID" value="WDA60542.1"/>
    <property type="molecule type" value="Genomic_DNA"/>
</dbReference>
<protein>
    <submittedName>
        <fullName evidence="1">Uncharacterized protein</fullName>
    </submittedName>
</protein>
<reference evidence="1 2" key="1">
    <citation type="submission" date="2022-12" db="EMBL/GenBank/DDBJ databases">
        <title>Genome Sequence of Deinococcus aquaticus Type Strain PB314.</title>
        <authorList>
            <person name="Albert C."/>
            <person name="Hill J."/>
            <person name="Boren L."/>
            <person name="Scholz-Ng S."/>
            <person name="Fatema N."/>
            <person name="Grosso R."/>
            <person name="Soboslay E."/>
            <person name="Tuohy J."/>
        </authorList>
    </citation>
    <scope>NUCLEOTIDE SEQUENCE [LARGE SCALE GENOMIC DNA]</scope>
    <source>
        <strain evidence="1 2">PB-314</strain>
        <plasmid evidence="1 2">pDATS02</plasmid>
    </source>
</reference>
<organism evidence="1 2">
    <name type="scientific">Deinococcus aquaticus</name>
    <dbReference type="NCBI Taxonomy" id="328692"/>
    <lineage>
        <taxon>Bacteria</taxon>
        <taxon>Thermotogati</taxon>
        <taxon>Deinococcota</taxon>
        <taxon>Deinococci</taxon>
        <taxon>Deinococcales</taxon>
        <taxon>Deinococcaceae</taxon>
        <taxon>Deinococcus</taxon>
    </lineage>
</organism>
<keyword evidence="1" id="KW-0614">Plasmid</keyword>
<evidence type="ECO:0000313" key="1">
    <source>
        <dbReference type="EMBL" id="WDA60542.1"/>
    </source>
</evidence>
<gene>
    <name evidence="1" type="ORF">M8445_17545</name>
</gene>
<name>A0ABY7V5R5_9DEIO</name>
<accession>A0ABY7V5R5</accession>
<sequence length="58" mass="6506">MLVTGGLEFETIAPQDTELTRATYAHYHASLAETFIRSLFAFYDEVHITTNATRLEAA</sequence>
<proteinExistence type="predicted"/>
<dbReference type="Proteomes" id="UP001217044">
    <property type="component" value="Plasmid pDATS02"/>
</dbReference>